<dbReference type="PATRIC" id="fig|573060.9.peg.1787"/>
<reference evidence="2 3" key="1">
    <citation type="submission" date="2009-05" db="EMBL/GenBank/DDBJ databases">
        <title>The draft genome of Acidovorax delafieldii 2AN.</title>
        <authorList>
            <consortium name="US DOE Joint Genome Institute (JGI-PGF)"/>
            <person name="Lucas S."/>
            <person name="Copeland A."/>
            <person name="Lapidus A."/>
            <person name="Glavina del Rio T."/>
            <person name="Tice H."/>
            <person name="Bruce D."/>
            <person name="Goodwin L."/>
            <person name="Pitluck S."/>
            <person name="Larimer F."/>
            <person name="Land M.L."/>
            <person name="Hauser L."/>
            <person name="Shelobolina E.S."/>
            <person name="Picardal F."/>
            <person name="Roden E."/>
            <person name="Emerson D."/>
        </authorList>
    </citation>
    <scope>NUCLEOTIDE SEQUENCE [LARGE SCALE GENOMIC DNA]</scope>
    <source>
        <strain evidence="2 3">2AN</strain>
    </source>
</reference>
<name>C5T8M1_ACIDE</name>
<protein>
    <submittedName>
        <fullName evidence="2">Uncharacterized protein</fullName>
    </submittedName>
</protein>
<evidence type="ECO:0000256" key="1">
    <source>
        <dbReference type="SAM" id="Coils"/>
    </source>
</evidence>
<dbReference type="Proteomes" id="UP000003856">
    <property type="component" value="Unassembled WGS sequence"/>
</dbReference>
<accession>C5T8M1</accession>
<dbReference type="EMBL" id="ACQT01000154">
    <property type="protein sequence ID" value="EER59182.1"/>
    <property type="molecule type" value="Genomic_DNA"/>
</dbReference>
<keyword evidence="1" id="KW-0175">Coiled coil</keyword>
<dbReference type="AlphaFoldDB" id="C5T8M1"/>
<evidence type="ECO:0000313" key="3">
    <source>
        <dbReference type="Proteomes" id="UP000003856"/>
    </source>
</evidence>
<dbReference type="RefSeq" id="WP_005798576.1">
    <property type="nucleotide sequence ID" value="NZ_ACQT01000154.1"/>
</dbReference>
<sequence length="155" mass="17245">MRFRLLRRRLTISAPRVIVRSAFPWPVRRLAVTVVLGGCAAVSLWTFEFGKSLAGLDAGARDELVRLRAEVAELREAQGRQQALVSTSQSLQTAEQAAMDRLMVQMRQLETENRALRDDLGFFEKLLPAARIEGLAIRALQAEVLGGRNGAGRCW</sequence>
<organism evidence="2 3">
    <name type="scientific">Acidovorax delafieldii 2AN</name>
    <dbReference type="NCBI Taxonomy" id="573060"/>
    <lineage>
        <taxon>Bacteria</taxon>
        <taxon>Pseudomonadati</taxon>
        <taxon>Pseudomonadota</taxon>
        <taxon>Betaproteobacteria</taxon>
        <taxon>Burkholderiales</taxon>
        <taxon>Comamonadaceae</taxon>
        <taxon>Acidovorax</taxon>
    </lineage>
</organism>
<gene>
    <name evidence="2" type="ORF">AcdelDRAFT_3251</name>
</gene>
<comment type="caution">
    <text evidence="2">The sequence shown here is derived from an EMBL/GenBank/DDBJ whole genome shotgun (WGS) entry which is preliminary data.</text>
</comment>
<proteinExistence type="predicted"/>
<evidence type="ECO:0000313" key="2">
    <source>
        <dbReference type="EMBL" id="EER59182.1"/>
    </source>
</evidence>
<keyword evidence="3" id="KW-1185">Reference proteome</keyword>
<feature type="coiled-coil region" evidence="1">
    <location>
        <begin position="57"/>
        <end position="126"/>
    </location>
</feature>